<organism evidence="2 3">
    <name type="scientific">Gossypium arboreum</name>
    <name type="common">Tree cotton</name>
    <name type="synonym">Gossypium nanking</name>
    <dbReference type="NCBI Taxonomy" id="29729"/>
    <lineage>
        <taxon>Eukaryota</taxon>
        <taxon>Viridiplantae</taxon>
        <taxon>Streptophyta</taxon>
        <taxon>Embryophyta</taxon>
        <taxon>Tracheophyta</taxon>
        <taxon>Spermatophyta</taxon>
        <taxon>Magnoliopsida</taxon>
        <taxon>eudicotyledons</taxon>
        <taxon>Gunneridae</taxon>
        <taxon>Pentapetalae</taxon>
        <taxon>rosids</taxon>
        <taxon>malvids</taxon>
        <taxon>Malvales</taxon>
        <taxon>Malvaceae</taxon>
        <taxon>Malvoideae</taxon>
        <taxon>Gossypium</taxon>
    </lineage>
</organism>
<accession>A0ABR0R4F9</accession>
<dbReference type="Proteomes" id="UP001358586">
    <property type="component" value="Chromosome 1"/>
</dbReference>
<dbReference type="Pfam" id="PF13966">
    <property type="entry name" value="zf-RVT"/>
    <property type="match status" value="1"/>
</dbReference>
<dbReference type="EMBL" id="JARKNE010000001">
    <property type="protein sequence ID" value="KAK5846062.1"/>
    <property type="molecule type" value="Genomic_DNA"/>
</dbReference>
<feature type="domain" description="Reverse transcriptase zinc-binding" evidence="1">
    <location>
        <begin position="2"/>
        <end position="60"/>
    </location>
</feature>
<name>A0ABR0R4F9_GOSAR</name>
<protein>
    <recommendedName>
        <fullName evidence="1">Reverse transcriptase zinc-binding domain-containing protein</fullName>
    </recommendedName>
</protein>
<gene>
    <name evidence="2" type="ORF">PVK06_002328</name>
</gene>
<dbReference type="InterPro" id="IPR026960">
    <property type="entry name" value="RVT-Znf"/>
</dbReference>
<comment type="caution">
    <text evidence="2">The sequence shown here is derived from an EMBL/GenBank/DDBJ whole genome shotgun (WGS) entry which is preliminary data.</text>
</comment>
<sequence>MHIPTKIKIHMWRLFNNLVPHFCNLFQRKLNVDVACPLCKEAPEDSDHLMWSCGISQQLWASLHITLSPVGSTSNFKTRFVNTFYAADESNKQILVISLWALWY</sequence>
<evidence type="ECO:0000313" key="2">
    <source>
        <dbReference type="EMBL" id="KAK5846062.1"/>
    </source>
</evidence>
<evidence type="ECO:0000259" key="1">
    <source>
        <dbReference type="Pfam" id="PF13966"/>
    </source>
</evidence>
<keyword evidence="3" id="KW-1185">Reference proteome</keyword>
<reference evidence="2 3" key="1">
    <citation type="submission" date="2023-03" db="EMBL/GenBank/DDBJ databases">
        <title>WGS of Gossypium arboreum.</title>
        <authorList>
            <person name="Yu D."/>
        </authorList>
    </citation>
    <scope>NUCLEOTIDE SEQUENCE [LARGE SCALE GENOMIC DNA]</scope>
    <source>
        <tissue evidence="2">Leaf</tissue>
    </source>
</reference>
<proteinExistence type="predicted"/>
<evidence type="ECO:0000313" key="3">
    <source>
        <dbReference type="Proteomes" id="UP001358586"/>
    </source>
</evidence>